<keyword evidence="4" id="KW-1185">Reference proteome</keyword>
<reference evidence="3 4" key="1">
    <citation type="submission" date="2020-09" db="EMBL/GenBank/DDBJ databases">
        <title>A novel species.</title>
        <authorList>
            <person name="Gao J."/>
        </authorList>
    </citation>
    <scope>NUCLEOTIDE SEQUENCE [LARGE SCALE GENOMIC DNA]</scope>
    <source>
        <strain evidence="3 4">CRXT-Y-14</strain>
    </source>
</reference>
<gene>
    <name evidence="3" type="ORF">IAG42_26345</name>
</gene>
<dbReference type="KEGG" id="sxn:IAG42_26345"/>
<sequence>MTAPLTPPPHQPPHDDGHQGPWQAPDPMTGHLPPVPPREDGPGLRTELREAAVVTVGVALFGLVLGALWLWLAPRVPLVSDSSAVYLKDTEGEQAIGADGTFALLALGLGVVTATAVFLWRRRGGVPLVIGLAVGALLGGVLAWRFGVWLGPTQDVAAHAKELGKGVVFDAPLELNAKGALLAWPLSAMIVHLALTGLFGPRDPDPYAGYYTSYAPQPQSQPPAH</sequence>
<evidence type="ECO:0000313" key="3">
    <source>
        <dbReference type="EMBL" id="QNS06756.1"/>
    </source>
</evidence>
<name>A0A7H1BDF1_9ACTN</name>
<feature type="transmembrane region" description="Helical" evidence="2">
    <location>
        <begin position="51"/>
        <end position="72"/>
    </location>
</feature>
<dbReference type="AlphaFoldDB" id="A0A7H1BDF1"/>
<feature type="transmembrane region" description="Helical" evidence="2">
    <location>
        <begin position="181"/>
        <end position="200"/>
    </location>
</feature>
<organism evidence="3 4">
    <name type="scientific">Streptomyces xanthii</name>
    <dbReference type="NCBI Taxonomy" id="2768069"/>
    <lineage>
        <taxon>Bacteria</taxon>
        <taxon>Bacillati</taxon>
        <taxon>Actinomycetota</taxon>
        <taxon>Actinomycetes</taxon>
        <taxon>Kitasatosporales</taxon>
        <taxon>Streptomycetaceae</taxon>
        <taxon>Streptomyces</taxon>
    </lineage>
</organism>
<dbReference type="EMBL" id="CP061281">
    <property type="protein sequence ID" value="QNS06756.1"/>
    <property type="molecule type" value="Genomic_DNA"/>
</dbReference>
<feature type="compositionally biased region" description="Pro residues" evidence="1">
    <location>
        <begin position="1"/>
        <end position="11"/>
    </location>
</feature>
<accession>A0A7H1BDF1</accession>
<keyword evidence="2" id="KW-0472">Membrane</keyword>
<evidence type="ECO:0000256" key="2">
    <source>
        <dbReference type="SAM" id="Phobius"/>
    </source>
</evidence>
<evidence type="ECO:0000256" key="1">
    <source>
        <dbReference type="SAM" id="MobiDB-lite"/>
    </source>
</evidence>
<feature type="transmembrane region" description="Helical" evidence="2">
    <location>
        <begin position="102"/>
        <end position="120"/>
    </location>
</feature>
<protein>
    <submittedName>
        <fullName evidence="3">DUF2567 domain-containing protein</fullName>
    </submittedName>
</protein>
<dbReference type="Proteomes" id="UP000516428">
    <property type="component" value="Chromosome"/>
</dbReference>
<keyword evidence="2" id="KW-0812">Transmembrane</keyword>
<feature type="region of interest" description="Disordered" evidence="1">
    <location>
        <begin position="1"/>
        <end position="43"/>
    </location>
</feature>
<evidence type="ECO:0000313" key="4">
    <source>
        <dbReference type="Proteomes" id="UP000516428"/>
    </source>
</evidence>
<proteinExistence type="predicted"/>
<feature type="transmembrane region" description="Helical" evidence="2">
    <location>
        <begin position="127"/>
        <end position="146"/>
    </location>
</feature>
<keyword evidence="2" id="KW-1133">Transmembrane helix</keyword>
<dbReference type="RefSeq" id="WP_188339436.1">
    <property type="nucleotide sequence ID" value="NZ_CP061281.1"/>
</dbReference>